<evidence type="ECO:0000256" key="2">
    <source>
        <dbReference type="ARBA" id="ARBA00022723"/>
    </source>
</evidence>
<comment type="subunit">
    <text evidence="5">Interacts directly with the RNA polymerase.</text>
</comment>
<evidence type="ECO:0000313" key="10">
    <source>
        <dbReference type="EMBL" id="ABI56945.1"/>
    </source>
</evidence>
<accession>Q0A892</accession>
<dbReference type="HAMAP" id="MF_00926">
    <property type="entry name" value="DksA"/>
    <property type="match status" value="1"/>
</dbReference>
<gene>
    <name evidence="5" type="primary">dksA</name>
    <name evidence="10" type="ordered locus">Mlg_1598</name>
</gene>
<dbReference type="PANTHER" id="PTHR33823:SF2">
    <property type="entry name" value="RNA POLYMERASE-BINDING TRANSCRIPTION FACTOR DKSA"/>
    <property type="match status" value="1"/>
</dbReference>
<dbReference type="Pfam" id="PF01258">
    <property type="entry name" value="zf-dskA_traR"/>
    <property type="match status" value="1"/>
</dbReference>
<dbReference type="eggNOG" id="COG1734">
    <property type="taxonomic scope" value="Bacteria"/>
</dbReference>
<dbReference type="NCBIfam" id="TIGR02420">
    <property type="entry name" value="dksA"/>
    <property type="match status" value="1"/>
</dbReference>
<keyword evidence="4 5" id="KW-0862">Zinc</keyword>
<evidence type="ECO:0000259" key="9">
    <source>
        <dbReference type="Pfam" id="PF21157"/>
    </source>
</evidence>
<keyword evidence="2 5" id="KW-0479">Metal-binding</keyword>
<dbReference type="GO" id="GO:0010468">
    <property type="term" value="P:regulation of gene expression"/>
    <property type="evidence" value="ECO:0007669"/>
    <property type="project" value="UniProtKB-UniRule"/>
</dbReference>
<proteinExistence type="inferred from homology"/>
<feature type="zinc finger region" description="dksA C4-type" evidence="6">
    <location>
        <begin position="112"/>
        <end position="136"/>
    </location>
</feature>
<dbReference type="PROSITE" id="PS51128">
    <property type="entry name" value="ZF_DKSA_2"/>
    <property type="match status" value="1"/>
</dbReference>
<evidence type="ECO:0000256" key="4">
    <source>
        <dbReference type="ARBA" id="ARBA00022833"/>
    </source>
</evidence>
<comment type="function">
    <text evidence="5">Transcription factor that acts by binding directly to the RNA polymerase (RNAP). Required for negative regulation of rRNA expression and positive regulation of several amino acid biosynthesis promoters. Also required for regulation of fis expression.</text>
</comment>
<dbReference type="InterPro" id="IPR000962">
    <property type="entry name" value="Znf_DskA_TraR"/>
</dbReference>
<evidence type="ECO:0000313" key="11">
    <source>
        <dbReference type="Proteomes" id="UP000001962"/>
    </source>
</evidence>
<protein>
    <recommendedName>
        <fullName evidence="5">RNA polymerase-binding transcription factor DksA</fullName>
    </recommendedName>
</protein>
<evidence type="ECO:0000256" key="5">
    <source>
        <dbReference type="HAMAP-Rule" id="MF_00926"/>
    </source>
</evidence>
<feature type="domain" description="Zinc finger DksA/TraR C4-type" evidence="8">
    <location>
        <begin position="107"/>
        <end position="141"/>
    </location>
</feature>
<dbReference type="Gene3D" id="1.20.120.910">
    <property type="entry name" value="DksA, coiled-coil domain"/>
    <property type="match status" value="1"/>
</dbReference>
<dbReference type="SUPFAM" id="SSF57716">
    <property type="entry name" value="Glucocorticoid receptor-like (DNA-binding domain)"/>
    <property type="match status" value="1"/>
</dbReference>
<reference evidence="11" key="1">
    <citation type="submission" date="2006-08" db="EMBL/GenBank/DDBJ databases">
        <title>Complete sequence of Alkalilimnicola ehrilichei MLHE-1.</title>
        <authorList>
            <person name="Copeland A."/>
            <person name="Lucas S."/>
            <person name="Lapidus A."/>
            <person name="Barry K."/>
            <person name="Detter J.C."/>
            <person name="Glavina del Rio T."/>
            <person name="Hammon N."/>
            <person name="Israni S."/>
            <person name="Dalin E."/>
            <person name="Tice H."/>
            <person name="Pitluck S."/>
            <person name="Sims D."/>
            <person name="Brettin T."/>
            <person name="Bruce D."/>
            <person name="Han C."/>
            <person name="Tapia R."/>
            <person name="Gilna P."/>
            <person name="Schmutz J."/>
            <person name="Larimer F."/>
            <person name="Land M."/>
            <person name="Hauser L."/>
            <person name="Kyrpides N."/>
            <person name="Mikhailova N."/>
            <person name="Oremland R.S."/>
            <person name="Hoeft S.E."/>
            <person name="Switzer-Blum J."/>
            <person name="Kulp T."/>
            <person name="King G."/>
            <person name="Tabita R."/>
            <person name="Witte B."/>
            <person name="Santini J.M."/>
            <person name="Basu P."/>
            <person name="Hollibaugh J.T."/>
            <person name="Xie G."/>
            <person name="Stolz J.F."/>
            <person name="Richardson P."/>
        </authorList>
    </citation>
    <scope>NUCLEOTIDE SEQUENCE [LARGE SCALE GENOMIC DNA]</scope>
    <source>
        <strain evidence="11">ATCC BAA-1101 / DSM 17681 / MLHE-1</strain>
    </source>
</reference>
<evidence type="ECO:0000256" key="1">
    <source>
        <dbReference type="ARBA" id="ARBA00022490"/>
    </source>
</evidence>
<dbReference type="InterPro" id="IPR037187">
    <property type="entry name" value="DnaK_N"/>
</dbReference>
<name>Q0A892_ALKEH</name>
<dbReference type="Pfam" id="PF21157">
    <property type="entry name" value="DksA_N"/>
    <property type="match status" value="1"/>
</dbReference>
<feature type="region of interest" description="Disordered" evidence="7">
    <location>
        <begin position="53"/>
        <end position="75"/>
    </location>
</feature>
<keyword evidence="1 5" id="KW-0963">Cytoplasm</keyword>
<dbReference type="GO" id="GO:0008270">
    <property type="term" value="F:zinc ion binding"/>
    <property type="evidence" value="ECO:0007669"/>
    <property type="project" value="UniProtKB-UniRule"/>
</dbReference>
<dbReference type="InterPro" id="IPR020458">
    <property type="entry name" value="Znf_DskA_TraR_CS"/>
</dbReference>
<dbReference type="PANTHER" id="PTHR33823">
    <property type="entry name" value="RNA POLYMERASE-BINDING TRANSCRIPTION FACTOR DKSA-RELATED"/>
    <property type="match status" value="1"/>
</dbReference>
<dbReference type="GO" id="GO:0005737">
    <property type="term" value="C:cytoplasm"/>
    <property type="evidence" value="ECO:0007669"/>
    <property type="project" value="UniProtKB-SubCell"/>
</dbReference>
<comment type="caution">
    <text evidence="5">Lacks conserved residue(s) required for the propagation of feature annotation.</text>
</comment>
<dbReference type="Proteomes" id="UP000001962">
    <property type="component" value="Chromosome"/>
</dbReference>
<evidence type="ECO:0000256" key="6">
    <source>
        <dbReference type="PROSITE-ProRule" id="PRU00510"/>
    </source>
</evidence>
<evidence type="ECO:0000256" key="7">
    <source>
        <dbReference type="SAM" id="MobiDB-lite"/>
    </source>
</evidence>
<dbReference type="EMBL" id="CP000453">
    <property type="protein sequence ID" value="ABI56945.1"/>
    <property type="molecule type" value="Genomic_DNA"/>
</dbReference>
<comment type="similarity">
    <text evidence="5">Belongs to the DksA family.</text>
</comment>
<feature type="domain" description="DnaK suppressor protein DksA N-terminal" evidence="9">
    <location>
        <begin position="34"/>
        <end position="104"/>
    </location>
</feature>
<dbReference type="InterPro" id="IPR012784">
    <property type="entry name" value="DksA_RNA_pol-bd"/>
</dbReference>
<sequence length="149" mass="17492">MLVLSSVPPEEAPVMLTKEQLLASPPEDYMNDEQLAYFRQLLEKERKEILEGLESTTRHLRDDNSREPDEHDRATLEEEYQLELRIRERETRLLRKIDQALRRIETGEYGYCEVTGEPIGIPRLLARPTATLSIEAKERAEVEERTRRS</sequence>
<keyword evidence="11" id="KW-1185">Reference proteome</keyword>
<dbReference type="AlphaFoldDB" id="Q0A892"/>
<evidence type="ECO:0000259" key="8">
    <source>
        <dbReference type="Pfam" id="PF01258"/>
    </source>
</evidence>
<dbReference type="PROSITE" id="PS01102">
    <property type="entry name" value="ZF_DKSA_1"/>
    <property type="match status" value="1"/>
</dbReference>
<dbReference type="HOGENOM" id="CLU_043144_2_2_6"/>
<comment type="subcellular location">
    <subcellularLocation>
        <location evidence="5">Cytoplasm</location>
    </subcellularLocation>
</comment>
<dbReference type="SUPFAM" id="SSF109635">
    <property type="entry name" value="DnaK suppressor protein DksA, alpha-hairpin domain"/>
    <property type="match status" value="1"/>
</dbReference>
<dbReference type="KEGG" id="aeh:Mlg_1598"/>
<organism evidence="10 11">
    <name type="scientific">Alkalilimnicola ehrlichii (strain ATCC BAA-1101 / DSM 17681 / MLHE-1)</name>
    <dbReference type="NCBI Taxonomy" id="187272"/>
    <lineage>
        <taxon>Bacteria</taxon>
        <taxon>Pseudomonadati</taxon>
        <taxon>Pseudomonadota</taxon>
        <taxon>Gammaproteobacteria</taxon>
        <taxon>Chromatiales</taxon>
        <taxon>Ectothiorhodospiraceae</taxon>
        <taxon>Alkalilimnicola</taxon>
    </lineage>
</organism>
<keyword evidence="3 5" id="KW-0863">Zinc-finger</keyword>
<evidence type="ECO:0000256" key="3">
    <source>
        <dbReference type="ARBA" id="ARBA00022771"/>
    </source>
</evidence>
<dbReference type="InterPro" id="IPR048489">
    <property type="entry name" value="DksA_N"/>
</dbReference>